<feature type="compositionally biased region" description="Low complexity" evidence="1">
    <location>
        <begin position="468"/>
        <end position="504"/>
    </location>
</feature>
<feature type="compositionally biased region" description="Acidic residues" evidence="1">
    <location>
        <begin position="48"/>
        <end position="76"/>
    </location>
</feature>
<feature type="region of interest" description="Disordered" evidence="1">
    <location>
        <begin position="1041"/>
        <end position="1062"/>
    </location>
</feature>
<feature type="region of interest" description="Disordered" evidence="1">
    <location>
        <begin position="468"/>
        <end position="524"/>
    </location>
</feature>
<feature type="compositionally biased region" description="Polar residues" evidence="1">
    <location>
        <begin position="1402"/>
        <end position="1415"/>
    </location>
</feature>
<keyword evidence="3" id="KW-1185">Reference proteome</keyword>
<feature type="region of interest" description="Disordered" evidence="1">
    <location>
        <begin position="101"/>
        <end position="275"/>
    </location>
</feature>
<evidence type="ECO:0000313" key="2">
    <source>
        <dbReference type="EMBL" id="CBQ70263.1"/>
    </source>
</evidence>
<dbReference type="VEuPathDB" id="FungiDB:sr12161"/>
<feature type="compositionally biased region" description="Polar residues" evidence="1">
    <location>
        <begin position="101"/>
        <end position="118"/>
    </location>
</feature>
<feature type="compositionally biased region" description="Gly residues" evidence="1">
    <location>
        <begin position="1"/>
        <end position="11"/>
    </location>
</feature>
<feature type="compositionally biased region" description="Low complexity" evidence="1">
    <location>
        <begin position="382"/>
        <end position="394"/>
    </location>
</feature>
<feature type="region of interest" description="Disordered" evidence="1">
    <location>
        <begin position="1272"/>
        <end position="1303"/>
    </location>
</feature>
<feature type="compositionally biased region" description="Basic and acidic residues" evidence="1">
    <location>
        <begin position="201"/>
        <end position="218"/>
    </location>
</feature>
<feature type="compositionally biased region" description="Polar residues" evidence="1">
    <location>
        <begin position="513"/>
        <end position="523"/>
    </location>
</feature>
<feature type="compositionally biased region" description="Basic and acidic residues" evidence="1">
    <location>
        <begin position="683"/>
        <end position="693"/>
    </location>
</feature>
<feature type="compositionally biased region" description="Polar residues" evidence="1">
    <location>
        <begin position="727"/>
        <end position="738"/>
    </location>
</feature>
<feature type="region of interest" description="Disordered" evidence="1">
    <location>
        <begin position="1108"/>
        <end position="1206"/>
    </location>
</feature>
<feature type="region of interest" description="Disordered" evidence="1">
    <location>
        <begin position="1"/>
        <end position="76"/>
    </location>
</feature>
<dbReference type="EMBL" id="FQ311441">
    <property type="protein sequence ID" value="CBQ70263.1"/>
    <property type="molecule type" value="Genomic_DNA"/>
</dbReference>
<feature type="region of interest" description="Disordered" evidence="1">
    <location>
        <begin position="832"/>
        <end position="922"/>
    </location>
</feature>
<feature type="compositionally biased region" description="Low complexity" evidence="1">
    <location>
        <begin position="1110"/>
        <end position="1128"/>
    </location>
</feature>
<protein>
    <submittedName>
        <fullName evidence="2">Uncharacterized protein</fullName>
    </submittedName>
</protein>
<feature type="compositionally biased region" description="Low complexity" evidence="1">
    <location>
        <begin position="12"/>
        <end position="25"/>
    </location>
</feature>
<feature type="region of interest" description="Disordered" evidence="1">
    <location>
        <begin position="677"/>
        <end position="738"/>
    </location>
</feature>
<sequence length="1449" mass="151473">MPLAAGLGGARPPGTQNKPAANGSGPTPGPSNPNPKLMRDSAVAAAAADDDDDDDDDQETTTDDSSDEEAAFEMDGQELWTQTYCLTCDCLIEPGEGIAKTATSNATGTSPVTHTTLKGRSGTIKARGSFASDAPDESKPAAASRHSPTATKTPGPAPLKRTHSAGRLHAKAGAGPLGPHKRTGSAGSRLHALSELRPTTKLHDDKAKQKASSRDASHGRKSPAASRPGSAASNRSHSNSSGPSSFKSNDATHASNPNNTSDAQARTKKRGFLGGLGLTPAALKQQQDELAAKRKAPTPLYCSERCRLIDERRSSGLGELTQYLSQPLVPPSTATWAPPPPHAWSRSASVSSIPQQMAANTPESECLCPECMDKYADASSASGAAIPSGASGASDTTTESSSGYVYGRSAAQKPRTASGRLITPLGLHPPGSSTEGYFPQYAPSYAMTPAAQNSPRVRPAEVAPLSDAARFSSVPPRSSSAASAGKASTAGTEGSVISSGSGSSLWEPRLKPRSNSGVRNANGFSADANVAGTVSGLSTSTATPAITPRQSMLVPSSSGSHNLVRAAHRLSVPGFAPTHEVDEEAQQQSDAARAVSPASTLQHRPSSRSHQSSLLLATSPLKLLDKSSQHHAAPSIDLFSDHVGSPGARGSLLSRSLASEHTLMGASGITLTNQHTLASSSSLHDRAHLDGDQPQRQASQDADLSGRRPSAMSQSLSYQSSKDPTKLDQSSRNADTSDSLSMAVGSLKLAQSRASGPLAAVSRRGTDTSESRPTDLRRLSLFGVAGAPARRNSNAVSISSSNSGSTSSGWLRSLSSAWLNWRSTASLAPMQTDSDVFHSTDDSDEWPSRGQPSRRESSASRSSSSQKVSYAQKRASSMRDVNMARSSSQHSDKLRPNDLSRQTSDDRNAAITPTQSLIAKPTIRRGHVPAYVSEIGQGGIPGDISPADAKVEADAAGAMADPAQRLARARVDSFTRITDADAAQKKASRRRSRDISVLPPLLAPISRSGSSTNLYAQMPRSARAYSTGRAWSAANTPQMYVGSAGSSHQPHQPPHSPTLMRSPYHSSLALTQDAARAALSPSRPNSAAGYHSLQYSAGTSPRAKGLGWGAMTSIASPPTSSSTSSALPHQPGHRQSISYGHAAAVASRASVHQAARGPHHHHPHPHHHHAHQHAHQHHQRHQHSWHEHGSAHVHSTSASDQHIAPGQGNERVALGHMMNLGAPPNSTGQAASGRHSTMPAMLHRSPTPSVPEDGGEMSSQDLTSGDFVTRPNSAMAGQNGRRHHRTSLMPPPRSRSSVGMHPTHTHHRAVQPLTATDALAPLTPASEDAVAEDGVQAAHHNGQREPPRTWSYDHLSGLKTYPILQLPDRETHDVYDAAWGLGAGGLAKHLGQDARLPRNGAPSGSQQGGEASSTHDAGAENGNGSSSSSSSTVQMGLQPHRKKLFYFGA</sequence>
<feature type="region of interest" description="Disordered" evidence="1">
    <location>
        <begin position="1393"/>
        <end position="1437"/>
    </location>
</feature>
<gene>
    <name evidence="2" type="ORF">sr12161</name>
</gene>
<feature type="region of interest" description="Disordered" evidence="1">
    <location>
        <begin position="382"/>
        <end position="434"/>
    </location>
</feature>
<organism evidence="2 3">
    <name type="scientific">Sporisorium reilianum (strain SRZ2)</name>
    <name type="common">Maize head smut fungus</name>
    <dbReference type="NCBI Taxonomy" id="999809"/>
    <lineage>
        <taxon>Eukaryota</taxon>
        <taxon>Fungi</taxon>
        <taxon>Dikarya</taxon>
        <taxon>Basidiomycota</taxon>
        <taxon>Ustilaginomycotina</taxon>
        <taxon>Ustilaginomycetes</taxon>
        <taxon>Ustilaginales</taxon>
        <taxon>Ustilaginaceae</taxon>
        <taxon>Sporisorium</taxon>
    </lineage>
</organism>
<feature type="region of interest" description="Disordered" evidence="1">
    <location>
        <begin position="751"/>
        <end position="777"/>
    </location>
</feature>
<dbReference type="OrthoDB" id="3365764at2759"/>
<feature type="compositionally biased region" description="Basic and acidic residues" evidence="1">
    <location>
        <begin position="890"/>
        <end position="908"/>
    </location>
</feature>
<name>E6ZSQ6_SPORE</name>
<dbReference type="HOGENOM" id="CLU_251413_0_0_1"/>
<evidence type="ECO:0000313" key="3">
    <source>
        <dbReference type="Proteomes" id="UP000008867"/>
    </source>
</evidence>
<accession>E6ZSQ6</accession>
<evidence type="ECO:0000256" key="1">
    <source>
        <dbReference type="SAM" id="MobiDB-lite"/>
    </source>
</evidence>
<feature type="compositionally biased region" description="Basic residues" evidence="1">
    <location>
        <begin position="160"/>
        <end position="170"/>
    </location>
</feature>
<feature type="compositionally biased region" description="Polar residues" evidence="1">
    <location>
        <begin position="251"/>
        <end position="264"/>
    </location>
</feature>
<dbReference type="eggNOG" id="ENOG502TEK2">
    <property type="taxonomic scope" value="Eukaryota"/>
</dbReference>
<feature type="compositionally biased region" description="Low complexity" evidence="1">
    <location>
        <begin position="710"/>
        <end position="721"/>
    </location>
</feature>
<feature type="compositionally biased region" description="Low complexity" evidence="1">
    <location>
        <begin position="601"/>
        <end position="613"/>
    </location>
</feature>
<dbReference type="Proteomes" id="UP000008867">
    <property type="component" value="Chromosome 2"/>
</dbReference>
<proteinExistence type="predicted"/>
<feature type="compositionally biased region" description="Basic residues" evidence="1">
    <location>
        <begin position="1157"/>
        <end position="1183"/>
    </location>
</feature>
<feature type="region of interest" description="Disordered" evidence="1">
    <location>
        <begin position="579"/>
        <end position="613"/>
    </location>
</feature>
<reference evidence="2 3" key="1">
    <citation type="journal article" date="2010" name="Science">
        <title>Pathogenicity determinants in smut fungi revealed by genome comparison.</title>
        <authorList>
            <person name="Schirawski J."/>
            <person name="Mannhaupt G."/>
            <person name="Muench K."/>
            <person name="Brefort T."/>
            <person name="Schipper K."/>
            <person name="Doehlemann G."/>
            <person name="Di Stasio M."/>
            <person name="Roessel N."/>
            <person name="Mendoza-Mendoza A."/>
            <person name="Pester D."/>
            <person name="Mueller O."/>
            <person name="Winterberg B."/>
            <person name="Meyer E."/>
            <person name="Ghareeb H."/>
            <person name="Wollenberg T."/>
            <person name="Muensterkoetter M."/>
            <person name="Wong P."/>
            <person name="Walter M."/>
            <person name="Stukenbrock E."/>
            <person name="Gueldener U."/>
            <person name="Kahmann R."/>
        </authorList>
    </citation>
    <scope>NUCLEOTIDE SEQUENCE [LARGE SCALE GENOMIC DNA]</scope>
    <source>
        <strain evidence="3">SRZ2</strain>
    </source>
</reference>
<feature type="compositionally biased region" description="Basic and acidic residues" evidence="1">
    <location>
        <begin position="764"/>
        <end position="777"/>
    </location>
</feature>
<feature type="compositionally biased region" description="Low complexity" evidence="1">
    <location>
        <begin position="1141"/>
        <end position="1156"/>
    </location>
</feature>
<feature type="compositionally biased region" description="Low complexity" evidence="1">
    <location>
        <begin position="222"/>
        <end position="249"/>
    </location>
</feature>